<evidence type="ECO:0000313" key="12">
    <source>
        <dbReference type="Proteomes" id="UP000694844"/>
    </source>
</evidence>
<dbReference type="SMART" id="SM00060">
    <property type="entry name" value="FN3"/>
    <property type="match status" value="1"/>
</dbReference>
<dbReference type="Gene3D" id="2.60.40.10">
    <property type="entry name" value="Immunoglobulins"/>
    <property type="match status" value="1"/>
</dbReference>
<feature type="domain" description="Fibronectin type-III" evidence="11">
    <location>
        <begin position="897"/>
        <end position="989"/>
    </location>
</feature>
<dbReference type="GO" id="GO:1902018">
    <property type="term" value="P:negative regulation of cilium assembly"/>
    <property type="evidence" value="ECO:0007669"/>
    <property type="project" value="TreeGrafter"/>
</dbReference>
<dbReference type="GeneID" id="111103148"/>
<feature type="compositionally biased region" description="Polar residues" evidence="10">
    <location>
        <begin position="1100"/>
        <end position="1136"/>
    </location>
</feature>
<feature type="compositionally biased region" description="Basic and acidic residues" evidence="10">
    <location>
        <begin position="574"/>
        <end position="592"/>
    </location>
</feature>
<evidence type="ECO:0000256" key="8">
    <source>
        <dbReference type="ARBA" id="ARBA00068862"/>
    </source>
</evidence>
<dbReference type="FunFam" id="3.80.10.10:FF:000165">
    <property type="entry name" value="Centrosomal protein of 97 kDa"/>
    <property type="match status" value="1"/>
</dbReference>
<feature type="compositionally biased region" description="Polar residues" evidence="10">
    <location>
        <begin position="497"/>
        <end position="507"/>
    </location>
</feature>
<feature type="compositionally biased region" description="Low complexity" evidence="10">
    <location>
        <begin position="1180"/>
        <end position="1197"/>
    </location>
</feature>
<keyword evidence="6" id="KW-0206">Cytoskeleton</keyword>
<dbReference type="InterPro" id="IPR013783">
    <property type="entry name" value="Ig-like_fold"/>
</dbReference>
<feature type="compositionally biased region" description="Basic and acidic residues" evidence="10">
    <location>
        <begin position="1544"/>
        <end position="1555"/>
    </location>
</feature>
<dbReference type="InterPro" id="IPR050576">
    <property type="entry name" value="Cilia_flagella_integrity"/>
</dbReference>
<dbReference type="OrthoDB" id="5954088at2759"/>
<dbReference type="PROSITE" id="PS50853">
    <property type="entry name" value="FN3"/>
    <property type="match status" value="1"/>
</dbReference>
<dbReference type="GO" id="GO:0030030">
    <property type="term" value="P:cell projection organization"/>
    <property type="evidence" value="ECO:0007669"/>
    <property type="project" value="UniProtKB-KW"/>
</dbReference>
<protein>
    <recommendedName>
        <fullName evidence="8">Centrosomal protein of 97 kDa</fullName>
    </recommendedName>
    <alternativeName>
        <fullName evidence="9">Leucine-rich repeat and IQ domain-containing protein 2</fullName>
    </alternativeName>
</protein>
<dbReference type="PROSITE" id="PS50096">
    <property type="entry name" value="IQ"/>
    <property type="match status" value="1"/>
</dbReference>
<evidence type="ECO:0000259" key="11">
    <source>
        <dbReference type="PROSITE" id="PS50853"/>
    </source>
</evidence>
<feature type="compositionally biased region" description="Basic and acidic residues" evidence="10">
    <location>
        <begin position="1290"/>
        <end position="1308"/>
    </location>
</feature>
<comment type="subcellular location">
    <subcellularLocation>
        <location evidence="1">Cytoplasm</location>
        <location evidence="1">Cytoskeleton</location>
        <location evidence="1">Microtubule organizing center</location>
        <location evidence="1">Centrosome</location>
    </subcellularLocation>
</comment>
<feature type="compositionally biased region" description="Polar residues" evidence="10">
    <location>
        <begin position="1143"/>
        <end position="1157"/>
    </location>
</feature>
<dbReference type="Proteomes" id="UP000694844">
    <property type="component" value="Chromosome 7"/>
</dbReference>
<proteinExistence type="predicted"/>
<dbReference type="Pfam" id="PF00041">
    <property type="entry name" value="fn3"/>
    <property type="match status" value="1"/>
</dbReference>
<feature type="compositionally biased region" description="Polar residues" evidence="10">
    <location>
        <begin position="311"/>
        <end position="321"/>
    </location>
</feature>
<feature type="compositionally biased region" description="Low complexity" evidence="10">
    <location>
        <begin position="1279"/>
        <end position="1289"/>
    </location>
</feature>
<keyword evidence="5" id="KW-0970">Cilium biogenesis/degradation</keyword>
<feature type="compositionally biased region" description="Basic and acidic residues" evidence="10">
    <location>
        <begin position="1084"/>
        <end position="1094"/>
    </location>
</feature>
<dbReference type="KEGG" id="cvn:111103148"/>
<dbReference type="InterPro" id="IPR032675">
    <property type="entry name" value="LRR_dom_sf"/>
</dbReference>
<evidence type="ECO:0000256" key="7">
    <source>
        <dbReference type="ARBA" id="ARBA00058656"/>
    </source>
</evidence>
<dbReference type="CDD" id="cd00063">
    <property type="entry name" value="FN3"/>
    <property type="match status" value="1"/>
</dbReference>
<dbReference type="Pfam" id="PF14580">
    <property type="entry name" value="LRR_9"/>
    <property type="match status" value="1"/>
</dbReference>
<evidence type="ECO:0000313" key="13">
    <source>
        <dbReference type="RefSeq" id="XP_022291901.1"/>
    </source>
</evidence>
<evidence type="ECO:0000256" key="4">
    <source>
        <dbReference type="ARBA" id="ARBA00022737"/>
    </source>
</evidence>
<dbReference type="InterPro" id="IPR036116">
    <property type="entry name" value="FN3_sf"/>
</dbReference>
<evidence type="ECO:0000256" key="10">
    <source>
        <dbReference type="SAM" id="MobiDB-lite"/>
    </source>
</evidence>
<dbReference type="InterPro" id="IPR001611">
    <property type="entry name" value="Leu-rich_rpt"/>
</dbReference>
<dbReference type="SUPFAM" id="SSF49265">
    <property type="entry name" value="Fibronectin type III"/>
    <property type="match status" value="1"/>
</dbReference>
<evidence type="ECO:0000256" key="1">
    <source>
        <dbReference type="ARBA" id="ARBA00004300"/>
    </source>
</evidence>
<accession>A0A8B8AL80</accession>
<feature type="compositionally biased region" description="Basic residues" evidence="10">
    <location>
        <begin position="1015"/>
        <end position="1030"/>
    </location>
</feature>
<dbReference type="GO" id="GO:0005813">
    <property type="term" value="C:centrosome"/>
    <property type="evidence" value="ECO:0007669"/>
    <property type="project" value="UniProtKB-SubCell"/>
</dbReference>
<dbReference type="InterPro" id="IPR000048">
    <property type="entry name" value="IQ_motif_EF-hand-BS"/>
</dbReference>
<evidence type="ECO:0000256" key="2">
    <source>
        <dbReference type="ARBA" id="ARBA00022490"/>
    </source>
</evidence>
<keyword evidence="12" id="KW-1185">Reference proteome</keyword>
<dbReference type="PANTHER" id="PTHR45973:SF2">
    <property type="entry name" value="CENTROSOMAL PROTEIN OF 97 KDA"/>
    <property type="match status" value="1"/>
</dbReference>
<feature type="compositionally biased region" description="Low complexity" evidence="10">
    <location>
        <begin position="1370"/>
        <end position="1384"/>
    </location>
</feature>
<feature type="compositionally biased region" description="Basic and acidic residues" evidence="10">
    <location>
        <begin position="1229"/>
        <end position="1256"/>
    </location>
</feature>
<feature type="compositionally biased region" description="Low complexity" evidence="10">
    <location>
        <begin position="1501"/>
        <end position="1518"/>
    </location>
</feature>
<dbReference type="Gene3D" id="3.80.10.10">
    <property type="entry name" value="Ribonuclease Inhibitor"/>
    <property type="match status" value="2"/>
</dbReference>
<evidence type="ECO:0000256" key="6">
    <source>
        <dbReference type="ARBA" id="ARBA00023212"/>
    </source>
</evidence>
<dbReference type="CDD" id="cd23767">
    <property type="entry name" value="IQCD"/>
    <property type="match status" value="1"/>
</dbReference>
<organism evidence="12 13">
    <name type="scientific">Crassostrea virginica</name>
    <name type="common">Eastern oyster</name>
    <dbReference type="NCBI Taxonomy" id="6565"/>
    <lineage>
        <taxon>Eukaryota</taxon>
        <taxon>Metazoa</taxon>
        <taxon>Spiralia</taxon>
        <taxon>Lophotrochozoa</taxon>
        <taxon>Mollusca</taxon>
        <taxon>Bivalvia</taxon>
        <taxon>Autobranchia</taxon>
        <taxon>Pteriomorphia</taxon>
        <taxon>Ostreida</taxon>
        <taxon>Ostreoidea</taxon>
        <taxon>Ostreidae</taxon>
        <taxon>Crassostrea</taxon>
    </lineage>
</organism>
<dbReference type="PANTHER" id="PTHR45973">
    <property type="entry name" value="PROTEIN PHOSPHATASE 1 REGULATORY SUBUNIT SDS22-RELATED"/>
    <property type="match status" value="1"/>
</dbReference>
<keyword evidence="3" id="KW-0433">Leucine-rich repeat</keyword>
<feature type="region of interest" description="Disordered" evidence="10">
    <location>
        <begin position="305"/>
        <end position="366"/>
    </location>
</feature>
<evidence type="ECO:0000256" key="5">
    <source>
        <dbReference type="ARBA" id="ARBA00022794"/>
    </source>
</evidence>
<dbReference type="RefSeq" id="XP_022291901.1">
    <property type="nucleotide sequence ID" value="XM_022436193.1"/>
</dbReference>
<evidence type="ECO:0000256" key="9">
    <source>
        <dbReference type="ARBA" id="ARBA00076677"/>
    </source>
</evidence>
<feature type="region of interest" description="Disordered" evidence="10">
    <location>
        <begin position="988"/>
        <end position="1571"/>
    </location>
</feature>
<dbReference type="InterPro" id="IPR003961">
    <property type="entry name" value="FN3_dom"/>
</dbReference>
<name>A0A8B8AL80_CRAVI</name>
<feature type="compositionally biased region" description="Basic and acidic residues" evidence="10">
    <location>
        <begin position="622"/>
        <end position="640"/>
    </location>
</feature>
<feature type="compositionally biased region" description="Polar residues" evidence="10">
    <location>
        <begin position="1408"/>
        <end position="1424"/>
    </location>
</feature>
<dbReference type="Pfam" id="PF00612">
    <property type="entry name" value="IQ"/>
    <property type="match status" value="1"/>
</dbReference>
<evidence type="ECO:0000256" key="3">
    <source>
        <dbReference type="ARBA" id="ARBA00022614"/>
    </source>
</evidence>
<sequence>MDGDVLNLSESGIHHISLPVGADPTTVILDKNNIAKVENLDKCQHLKQLSLAGNRLVRMTSIGKLRNLTVLNLPNNSIVVIEGLKELVDLEWLNLSANSVKVIEGLTNNHKLRHLDLSDNSISKIANLSQLGCLRTLLLHGNIITSLESAPQSLPKSLAILSLAENEIADLNEVRFLSCLELEQVSLMNNPCVLMTASTPGFDARPFIVNWIQTLLVLDGYMVTEKERLKAEWLYSQGKGRHFRSGQQAEIIEYLSTACPLTASAETSKGRVRKLIAKLESQEDAKLSQILSKQKQYKEQLIQRVRPHTSPEYTQKNSTQPSIPPEQDYQTIVSVSAQDSQSSHREDFGGSRSDFPGESVGREFSPQHGIDRIPLQAWSSSNDRSAFLGLQKGLTQDHSESLHLQDVSVEADYDARSQSSLLDSDSTFLPLKIPATPNRPMTAPVVSSSAMQLSNYPFYMPTENRPSTSAETRYEAYERRPIKPLNTDVFRGIKHNFQVSPPTQSGNEPALGTKKKTPPTAQAHDYDTSQEVSQIEQILNPPPPKENIPVSEISNIKDISRDRKSSARRSASQRTERKTAAHSKKDSDRTEHSNIPVSSARNSTSISRTHSDYTPGRYAPRKHSEQYKSRRTESKSKGNRDSGVFSRPSSDATLDSDHRAATIIQATWRGYWAREHNPDVVSVRKEIRARRAEDHIVVLRAELDRQRKLYDEERHMRTLQMEAIRCLWKEVQSLQNWKSEVLNSQQFRNTLDSSHHDDSYNYSQEIQNTLERMGGRHGDSGRMGSMLSAVDEERQRELEKTCASLQNQVAQLSQALQSVSSVVFQSGIMTAGVDSIHKDSGQTLLVTGYDEDESSSCEDISYTGSKWATVPHSLSPYPSEEEEQYFHSFPQIGCPTPPRNLQMEHKGENSVVLSWGPSKILDASCKEINKPLLGYRVYVDDKPAAMINGLAALVHGLNTDVTYKIYVKAVSSHGESNSSDILMAAMSQTVRKRMSSTDSNRTDSDHDSTESDFVRRRKDNHPRQKRRIKSPRQDKRQSNRKGSSASDQERPPSSSEKSKSNNSANGVFKQPKIHTRPGTGHGSKMPELHAEPHYVESAQGLPQPSESKRSPQAGSQNKGPSTSQMSETFTVESSESLLMAISRAQSSLGMQDSSDQSVKTHRRKRSKDLKMSELQDEDMSQNQGSSSVGSGSPYSPNIVEQNSKRSGDNMNKSEDLQRDKAPTHRRTRSKDYEWRKDIEMSGHREQERKEVKRAWVKDSPTGEVHGIPIIDASKRHSSGSRPSSPAPSDASEKSEKKRTVAELLEKFSSKTSANFGSGSLGADGSEPNVSLPPRSKRTSSNEDVSAISESRRTPTKNMSPSYGERRRTPSNGSESDVSEISSSSAARQLDMDKRPGPGTSGINKLLQKLQNFSKSQEESIQNRAQKMKKKSTSEAPGNDEEHRRPRRISGGSEGDSVAERTVPQSDSSSQSDDPQLNRKPYKTHRRSGSDQKVVVSQHRQSSAPTTPSHHSAHSSPSSNFDDYTPRPGSNVKRTASFHGVTPSPKKEVQPRRSESDENLYDAVQQPQQTPTTDMFMAGIFSRKQRQESQSGVNLHHIPILSVAKLQKQQKPP</sequence>
<keyword evidence="2" id="KW-0963">Cytoplasm</keyword>
<reference evidence="13" key="1">
    <citation type="submission" date="2025-08" db="UniProtKB">
        <authorList>
            <consortium name="RefSeq"/>
        </authorList>
    </citation>
    <scope>IDENTIFICATION</scope>
    <source>
        <tissue evidence="13">Whole sample</tissue>
    </source>
</reference>
<keyword evidence="4" id="KW-0677">Repeat</keyword>
<feature type="compositionally biased region" description="Low complexity" evidence="10">
    <location>
        <begin position="1463"/>
        <end position="1474"/>
    </location>
</feature>
<dbReference type="SMART" id="SM00365">
    <property type="entry name" value="LRR_SD22"/>
    <property type="match status" value="4"/>
</dbReference>
<dbReference type="SUPFAM" id="SSF52058">
    <property type="entry name" value="L domain-like"/>
    <property type="match status" value="1"/>
</dbReference>
<comment type="function">
    <text evidence="7">Acts as a key negative regulator of ciliogenesis in collaboration with CCP110 by capping the mother centriole thereby preventing cilia formation. Required for recruitment of CCP110 to the centrosome.</text>
</comment>
<feature type="compositionally biased region" description="Polar residues" evidence="10">
    <location>
        <begin position="328"/>
        <end position="341"/>
    </location>
</feature>
<gene>
    <name evidence="13" type="primary">LOC111103148</name>
</gene>
<feature type="region of interest" description="Disordered" evidence="10">
    <location>
        <begin position="497"/>
        <end position="658"/>
    </location>
</feature>
<dbReference type="PROSITE" id="PS51450">
    <property type="entry name" value="LRR"/>
    <property type="match status" value="4"/>
</dbReference>
<feature type="compositionally biased region" description="Basic and acidic residues" evidence="10">
    <location>
        <begin position="1000"/>
        <end position="1014"/>
    </location>
</feature>
<feature type="compositionally biased region" description="Polar residues" evidence="10">
    <location>
        <begin position="593"/>
        <end position="608"/>
    </location>
</feature>
<feature type="compositionally biased region" description="Basic and acidic residues" evidence="10">
    <location>
        <begin position="1202"/>
        <end position="1222"/>
    </location>
</feature>